<dbReference type="InterPro" id="IPR011993">
    <property type="entry name" value="PH-like_dom_sf"/>
</dbReference>
<dbReference type="PANTHER" id="PTHR10194">
    <property type="entry name" value="RAS GTPASE-ACTIVATING PROTEINS"/>
    <property type="match status" value="1"/>
</dbReference>
<dbReference type="Gene3D" id="1.10.506.10">
    <property type="entry name" value="GTPase Activation - p120gap, domain 1"/>
    <property type="match status" value="2"/>
</dbReference>
<evidence type="ECO:0000256" key="1">
    <source>
        <dbReference type="ARBA" id="ARBA00022468"/>
    </source>
</evidence>
<organism evidence="5 6">
    <name type="scientific">Meira miltonrushii</name>
    <dbReference type="NCBI Taxonomy" id="1280837"/>
    <lineage>
        <taxon>Eukaryota</taxon>
        <taxon>Fungi</taxon>
        <taxon>Dikarya</taxon>
        <taxon>Basidiomycota</taxon>
        <taxon>Ustilaginomycotina</taxon>
        <taxon>Exobasidiomycetes</taxon>
        <taxon>Exobasidiales</taxon>
        <taxon>Brachybasidiaceae</taxon>
        <taxon>Meira</taxon>
    </lineage>
</organism>
<evidence type="ECO:0000256" key="3">
    <source>
        <dbReference type="SAM" id="MobiDB-lite"/>
    </source>
</evidence>
<feature type="compositionally biased region" description="Low complexity" evidence="3">
    <location>
        <begin position="18"/>
        <end position="27"/>
    </location>
</feature>
<feature type="domain" description="Ras-GAP" evidence="4">
    <location>
        <begin position="1396"/>
        <end position="1589"/>
    </location>
</feature>
<dbReference type="PANTHER" id="PTHR10194:SF142">
    <property type="entry name" value="NEUROFIBROMIN"/>
    <property type="match status" value="1"/>
</dbReference>
<dbReference type="GO" id="GO:0005096">
    <property type="term" value="F:GTPase activator activity"/>
    <property type="evidence" value="ECO:0007669"/>
    <property type="project" value="UniProtKB-KW"/>
</dbReference>
<keyword evidence="2" id="KW-0597">Phosphoprotein</keyword>
<dbReference type="PROSITE" id="PS50018">
    <property type="entry name" value="RAS_GTPASE_ACTIV_2"/>
    <property type="match status" value="1"/>
</dbReference>
<feature type="compositionally biased region" description="Polar residues" evidence="3">
    <location>
        <begin position="28"/>
        <end position="50"/>
    </location>
</feature>
<dbReference type="EMBL" id="KZ819602">
    <property type="protein sequence ID" value="PWN38351.1"/>
    <property type="molecule type" value="Genomic_DNA"/>
</dbReference>
<dbReference type="RefSeq" id="XP_025358653.1">
    <property type="nucleotide sequence ID" value="XM_025498468.1"/>
</dbReference>
<feature type="compositionally biased region" description="Low complexity" evidence="3">
    <location>
        <begin position="1686"/>
        <end position="1700"/>
    </location>
</feature>
<evidence type="ECO:0000313" key="5">
    <source>
        <dbReference type="EMBL" id="PWN38351.1"/>
    </source>
</evidence>
<dbReference type="SUPFAM" id="SSF48350">
    <property type="entry name" value="GTPase activation domain, GAP"/>
    <property type="match status" value="1"/>
</dbReference>
<dbReference type="Pfam" id="PF13716">
    <property type="entry name" value="CRAL_TRIO_2"/>
    <property type="match status" value="1"/>
</dbReference>
<dbReference type="InterPro" id="IPR008936">
    <property type="entry name" value="Rho_GTPase_activation_prot"/>
</dbReference>
<dbReference type="Pfam" id="PF00616">
    <property type="entry name" value="RasGAP"/>
    <property type="match status" value="1"/>
</dbReference>
<evidence type="ECO:0000259" key="4">
    <source>
        <dbReference type="PROSITE" id="PS50018"/>
    </source>
</evidence>
<protein>
    <recommendedName>
        <fullName evidence="4">Ras-GAP domain-containing protein</fullName>
    </recommendedName>
</protein>
<dbReference type="InterPro" id="IPR039360">
    <property type="entry name" value="Ras_GTPase"/>
</dbReference>
<dbReference type="Proteomes" id="UP000245771">
    <property type="component" value="Unassembled WGS sequence"/>
</dbReference>
<dbReference type="PROSITE" id="PS00509">
    <property type="entry name" value="RAS_GTPASE_ACTIV_1"/>
    <property type="match status" value="1"/>
</dbReference>
<evidence type="ECO:0000313" key="6">
    <source>
        <dbReference type="Proteomes" id="UP000245771"/>
    </source>
</evidence>
<feature type="region of interest" description="Disordered" evidence="3">
    <location>
        <begin position="1"/>
        <end position="53"/>
    </location>
</feature>
<dbReference type="InterPro" id="IPR001936">
    <property type="entry name" value="RasGAP_dom"/>
</dbReference>
<dbReference type="Gene3D" id="3.40.525.10">
    <property type="entry name" value="CRAL-TRIO lipid binding domain"/>
    <property type="match status" value="1"/>
</dbReference>
<accession>A0A316VQB3</accession>
<feature type="compositionally biased region" description="Polar residues" evidence="3">
    <location>
        <begin position="1"/>
        <end position="17"/>
    </location>
</feature>
<dbReference type="InParanoid" id="A0A316VQB3"/>
<evidence type="ECO:0000256" key="2">
    <source>
        <dbReference type="ARBA" id="ARBA00022553"/>
    </source>
</evidence>
<dbReference type="InterPro" id="IPR036865">
    <property type="entry name" value="CRAL-TRIO_dom_sf"/>
</dbReference>
<dbReference type="InterPro" id="IPR023152">
    <property type="entry name" value="RasGAP_CS"/>
</dbReference>
<dbReference type="OrthoDB" id="28245at2759"/>
<dbReference type="Gene3D" id="2.30.29.30">
    <property type="entry name" value="Pleckstrin-homology domain (PH domain)/Phosphotyrosine-binding domain (PTB)"/>
    <property type="match status" value="1"/>
</dbReference>
<dbReference type="GeneID" id="37020249"/>
<reference evidence="5 6" key="1">
    <citation type="journal article" date="2018" name="Mol. Biol. Evol.">
        <title>Broad Genomic Sampling Reveals a Smut Pathogenic Ancestry of the Fungal Clade Ustilaginomycotina.</title>
        <authorList>
            <person name="Kijpornyongpan T."/>
            <person name="Mondo S.J."/>
            <person name="Barry K."/>
            <person name="Sandor L."/>
            <person name="Lee J."/>
            <person name="Lipzen A."/>
            <person name="Pangilinan J."/>
            <person name="LaButti K."/>
            <person name="Hainaut M."/>
            <person name="Henrissat B."/>
            <person name="Grigoriev I.V."/>
            <person name="Spatafora J.W."/>
            <person name="Aime M.C."/>
        </authorList>
    </citation>
    <scope>NUCLEOTIDE SEQUENCE [LARGE SCALE GENOMIC DNA]</scope>
    <source>
        <strain evidence="5 6">MCA 3882</strain>
    </source>
</reference>
<sequence length="2920" mass="323977">MSYPNDQAQMNANSSGMHSHSYSYSHHANQSINSGKGSMSSAMMHNNPSNTSTGGTIGGVYSIGSSSIQEKSAYATGQRQSLSSLVVDGGSSLNGAGAVGAGASIATGNTGTSFQTGNNTSQTLIASIVERLDKRLPHLTGETLVAMERDELIRSSVANLVSHSRFQISIVLREILQRLESLNKTSQTIADDRLGLQLMQSQLFMLEVLVSCLIRSWKASIQEDPTQKANFGENEADPIRRGWKDPPPLDDALAKQVMAVMTFYLRQMSIREDLSTTVHSTEGRGAAALEKLKGKEDDTEGSVESTLLLNLCLSHGTGLFVLHPSFPAERPPFEIDEKSDNTQLPSFIPNASQSVISPQFVNEVDQSENASLYAQNIYRQAAQVIFFISSSNWPVVFARIRNRLTYLSTTSEEAPNTTELRLIECSNLQRSRLNAVLQELCNSFTHLKKPAQQMLAQALRRGIWAWIQYNPSEFAFIHSSQKRLEGGADVLFDHVYPLAESTKKKHAFWPMLTSLLLLCPDAINKIAHGDVRKSSNIGKKGAFLDAIRKGLRNSKLNDISAVCCIDICKAASCTTLADAGLRIIANDIEADLQERIFDNRKFASISSQSIDTALMIDAFVAFFRLDPQRIVRDLAHQLMNDGQPIACKIVLVKSMVQLASEQRHLPWHPEITLLYPHISVSLRATFKDLVYKLRKGEPDTIARRGKQKFSMQDESAARLELLSSILQLWGIDLNASMYGLREDGATHFSSLAKGGSVFDDETIFRNAVQIDNMLSLLYAITRSTLSNDLWFMHARSSDVIDQGLNSLITNRTGKSIEASLAITTDFSRHLAENLASSSSPVAQRHWLPLLQAALARKIILYSRAEARSFNDDPATRPYLPSVREIEMEQETLERALLLTICSVETSICSAGLRSCALLAKYRRTATPLYTFSEDWTKLYEELGSLNTGQPGRIAQQKRIGACLRDAPFCSHAIVQAWREAYERWGALTLVVARPLVADATNDSAQDKAAQWHNFAGFLASLGGACALESWPSVEHGSAGGNGKDSPLQLIETFVQEMVDLLVSDSIWVREKVKETLGSDTSPRLNGVLLRMIHSVLSDFFDKATGQPRPSDVYTVFVEHSITVIQMVLGRMTEPNESTINVDVGALMVLYVEYLNAITKREQAARIRTSMCLLCESFMEKKAFFTFANEVRVRNRLFQVLSGWTTESIDESQPSEKIERLQRELDIVCLRTMSILLDKLPLLLPEDTPLLDETVEWAKSRQFSTYFSYFIKVLNRAKAVEDVSPDEYGTASSLRSRDGGLRDVVRLKRSAILALSNLLASNIEMGLHQSLPLAYQEDVQLRSAFMQIMTNVLNQGTAFDQLERLTATQKPNKLVDLICEPDLQLALSICNVCKGYDDGGMDCILLNIFDSRGGIIRFLKSAMREEIDRTQSEEMVFRSNTFRTHLLSTFGRTHGYEYLRTIIAPLINEMANKPRGYSFEIDSQKLDQGENVVVNQHRLEEMAQAFIDQICSSAHRVPAVLRELCRHIRQLMDRRFPASRYQGVGGFIFLRFINPAVVAPQIIDVNVTNASKELRRGLLLISKILQTLASNTLFPQHKEPFMTSLNDFLKRNVWKITTFLDQVSDSRTDPERLSAADQPLGFGIHPFGYGIDNEDQTTLHRFIYESMDKIGKELLTRTPTNPQNGESVSAGTASTSPAPSVNGKRSTDGSDSPSLPSGDGKKIYEQLCMVLAELGDCKSVEENMTGMGTEANNRQTLQDFMRKFQGKNVDNEVYRQLFREGPPSKAGRPVFYFTISHLASQTFDFESFICYLMTTLQSVLNQPYDLVIDHTSATPANMIPLQWMNYFATMVPPELASNLRTCISFNVNTACQLWCRPWRAQKERVASAPRNTIVHNVQSNLAIYICRSLSDLEVHIDRRNIALDASTVAISTAKEEASFDQITMVWYYRSLIPVTFKLSESHLQIQSLKNQTLLQGVTGLMNEVFHLADIDDVRAIAIRGDDNTFFVTCRGGSASFLFNSPNRGEIVQALRQARARVSRYDSPASRTEINRTLLPSDVPGTLLNMAMLNIMSRDMQLRTSAYDLLCALSSSFNFGESKARKRLLSAKGIALSANTMTFVAELSKDFSVAAPGVTLEFLLSFFEGFERSPTSQKIMCLQYMAPWLSNLVMFVHTGREQQREYQKRIKEIFAQLIAITVKESDMYAVMQRTVWPLFSKLDDLVPIILDVFSEAAMDSGLHTERFEAVLDTMVSFSSINLRGKLLAKLRRAIAKTSQNATAGQLHENPAWKEIATLMRMNMVLSFSGKLETQLYLPELLHVTLLLAGIGENATRFAVHGTVVNLLHSLCTENAVLRDQKNIVAASTTPARKGEESDVESPLVGKSTSEATTKMESLLHQLSDNDCLALFGLPPADGALLAVTSDSSPTAIRDSPNNDEIGKLAMMLYGITDLAAPTIDTANAWRARMTSLVTSKAFQYNPLIQARAFILLGCLADLTGSMLEAQLKNVLSPQDSAATILAFEVDDDLLYQILVSLRGSILEWSSIGNDSPIVSIVTCLSKVVRILPDQSRYLAQMFWLGVSIIQYGHIPLFKSGVDLMNATVKSICSRKLPEKYKTDLISFLLDGRYDFRESACRLDDETGVDFEINFGFGIAALLVKGLRHPSTCDATIDLLQTMLRNMATDADGKLLSLSGRISIEQLGIFIALLPTATKPEEFGKLLTMAGVPEITATQAVEQRKNSNFYPMLSSNKQKDVGITSTTSPNSSPEGESSIGLFKYLAPMENNIALLVVTLLSALLQQSSVSDAERQLLFNFLADSARQVPAIVSILYDFLLPSMREVYLNSQNELIVRSVDTIAQIATSEPIFQLQVQETKRRGGAEAYLDESGYACLLDCGSFIPLKEARRVALAKLSAALLSGLIDAGTA</sequence>
<proteinExistence type="predicted"/>
<feature type="region of interest" description="Disordered" evidence="3">
    <location>
        <begin position="1674"/>
        <end position="1719"/>
    </location>
</feature>
<dbReference type="SMART" id="SM00323">
    <property type="entry name" value="RasGAP"/>
    <property type="match status" value="1"/>
</dbReference>
<dbReference type="STRING" id="1280837.A0A316VQB3"/>
<keyword evidence="1" id="KW-0343">GTPase activation</keyword>
<keyword evidence="6" id="KW-1185">Reference proteome</keyword>
<dbReference type="InterPro" id="IPR001251">
    <property type="entry name" value="CRAL-TRIO_dom"/>
</dbReference>
<feature type="compositionally biased region" description="Low complexity" evidence="3">
    <location>
        <begin position="1708"/>
        <end position="1717"/>
    </location>
</feature>
<gene>
    <name evidence="5" type="ORF">FA14DRAFT_159957</name>
</gene>
<feature type="compositionally biased region" description="Polar residues" evidence="3">
    <location>
        <begin position="1676"/>
        <end position="1685"/>
    </location>
</feature>
<name>A0A316VQB3_9BASI</name>